<dbReference type="SUPFAM" id="SSF51430">
    <property type="entry name" value="NAD(P)-linked oxidoreductase"/>
    <property type="match status" value="1"/>
</dbReference>
<dbReference type="GO" id="GO:0005829">
    <property type="term" value="C:cytosol"/>
    <property type="evidence" value="ECO:0007669"/>
    <property type="project" value="TreeGrafter"/>
</dbReference>
<dbReference type="AlphaFoldDB" id="A0A495JQS8"/>
<dbReference type="GO" id="GO:0016491">
    <property type="term" value="F:oxidoreductase activity"/>
    <property type="evidence" value="ECO:0007669"/>
    <property type="project" value="InterPro"/>
</dbReference>
<evidence type="ECO:0000259" key="2">
    <source>
        <dbReference type="Pfam" id="PF00248"/>
    </source>
</evidence>
<dbReference type="EMBL" id="RBKT01000001">
    <property type="protein sequence ID" value="RKR91201.1"/>
    <property type="molecule type" value="Genomic_DNA"/>
</dbReference>
<dbReference type="Pfam" id="PF00248">
    <property type="entry name" value="Aldo_ket_red"/>
    <property type="match status" value="1"/>
</dbReference>
<evidence type="ECO:0000313" key="3">
    <source>
        <dbReference type="EMBL" id="RKR91201.1"/>
    </source>
</evidence>
<organism evidence="3 4">
    <name type="scientific">Micromonospora pisi</name>
    <dbReference type="NCBI Taxonomy" id="589240"/>
    <lineage>
        <taxon>Bacteria</taxon>
        <taxon>Bacillati</taxon>
        <taxon>Actinomycetota</taxon>
        <taxon>Actinomycetes</taxon>
        <taxon>Micromonosporales</taxon>
        <taxon>Micromonosporaceae</taxon>
        <taxon>Micromonospora</taxon>
    </lineage>
</organism>
<protein>
    <submittedName>
        <fullName evidence="3">D-threo-aldose 1-dehydrogenase</fullName>
    </submittedName>
</protein>
<keyword evidence="4" id="KW-1185">Reference proteome</keyword>
<gene>
    <name evidence="3" type="ORF">BDK92_5593</name>
</gene>
<dbReference type="Proteomes" id="UP000277671">
    <property type="component" value="Unassembled WGS sequence"/>
</dbReference>
<dbReference type="Gene3D" id="3.20.20.100">
    <property type="entry name" value="NADP-dependent oxidoreductase domain"/>
    <property type="match status" value="1"/>
</dbReference>
<evidence type="ECO:0000256" key="1">
    <source>
        <dbReference type="SAM" id="MobiDB-lite"/>
    </source>
</evidence>
<name>A0A495JQS8_9ACTN</name>
<dbReference type="InterPro" id="IPR023210">
    <property type="entry name" value="NADP_OxRdtase_dom"/>
</dbReference>
<dbReference type="PANTHER" id="PTHR42686:SF1">
    <property type="entry name" value="GH17980P-RELATED"/>
    <property type="match status" value="1"/>
</dbReference>
<dbReference type="PANTHER" id="PTHR42686">
    <property type="entry name" value="GH17980P-RELATED"/>
    <property type="match status" value="1"/>
</dbReference>
<dbReference type="OrthoDB" id="9768851at2"/>
<feature type="domain" description="NADP-dependent oxidoreductase" evidence="2">
    <location>
        <begin position="18"/>
        <end position="329"/>
    </location>
</feature>
<proteinExistence type="predicted"/>
<dbReference type="CDD" id="cd19152">
    <property type="entry name" value="AKR_AKR15A"/>
    <property type="match status" value="1"/>
</dbReference>
<comment type="caution">
    <text evidence="3">The sequence shown here is derived from an EMBL/GenBank/DDBJ whole genome shotgun (WGS) entry which is preliminary data.</text>
</comment>
<dbReference type="InterPro" id="IPR020471">
    <property type="entry name" value="AKR"/>
</dbReference>
<accession>A0A495JQS8</accession>
<reference evidence="3 4" key="1">
    <citation type="submission" date="2018-10" db="EMBL/GenBank/DDBJ databases">
        <title>Sequencing the genomes of 1000 actinobacteria strains.</title>
        <authorList>
            <person name="Klenk H.-P."/>
        </authorList>
    </citation>
    <scope>NUCLEOTIDE SEQUENCE [LARGE SCALE GENOMIC DNA]</scope>
    <source>
        <strain evidence="3 4">DSM 45175</strain>
    </source>
</reference>
<sequence>MNPIERNRLGTTDVEVTRLGLGLAPLGGLYRAVGAAQASATLERAWELGFRYFDTAPLYGAGLSERRAGSVLAGKPRDEFTLSTKVGRLLVPGREAPRGGRHREPDPEPVDHNDEIWAEPVDLTPAWDFSADGTRRSYAESLDRLGLDRADVLHVHDPDDHYADALAGALPALVELRGQGRIGAVSVGMNQAEMLADFVRTGDVDAVLLAGRYTLLDQSGLAELLPLCARERVSVIAGGVYNSGLLADPKPGATYDYLPAPAELLDRARAIQDVCAKHGVPLRAAAIQFPLGHPAVASVVVGARSADEVTDAAEMFAHPIPGQLWRDLKDAGLLPEEVPTP</sequence>
<feature type="compositionally biased region" description="Basic and acidic residues" evidence="1">
    <location>
        <begin position="95"/>
        <end position="112"/>
    </location>
</feature>
<evidence type="ECO:0000313" key="4">
    <source>
        <dbReference type="Proteomes" id="UP000277671"/>
    </source>
</evidence>
<dbReference type="InterPro" id="IPR036812">
    <property type="entry name" value="NAD(P)_OxRdtase_dom_sf"/>
</dbReference>
<dbReference type="RefSeq" id="WP_121159339.1">
    <property type="nucleotide sequence ID" value="NZ_RBKT01000001.1"/>
</dbReference>
<feature type="region of interest" description="Disordered" evidence="1">
    <location>
        <begin position="92"/>
        <end position="112"/>
    </location>
</feature>